<dbReference type="InterPro" id="IPR001900">
    <property type="entry name" value="RNase_II/R"/>
</dbReference>
<dbReference type="InterPro" id="IPR022966">
    <property type="entry name" value="RNase_II/R_CS"/>
</dbReference>
<name>K0R7M3_THAOC</name>
<dbReference type="GO" id="GO:0000175">
    <property type="term" value="F:3'-5'-RNA exonuclease activity"/>
    <property type="evidence" value="ECO:0007669"/>
    <property type="project" value="TreeGrafter"/>
</dbReference>
<dbReference type="InterPro" id="IPR012340">
    <property type="entry name" value="NA-bd_OB-fold"/>
</dbReference>
<feature type="domain" description="RNB" evidence="3">
    <location>
        <begin position="467"/>
        <end position="838"/>
    </location>
</feature>
<dbReference type="PROSITE" id="PS01175">
    <property type="entry name" value="RIBONUCLEASE_II"/>
    <property type="match status" value="1"/>
</dbReference>
<feature type="region of interest" description="Disordered" evidence="2">
    <location>
        <begin position="1"/>
        <end position="106"/>
    </location>
</feature>
<feature type="region of interest" description="Disordered" evidence="2">
    <location>
        <begin position="274"/>
        <end position="294"/>
    </location>
</feature>
<dbReference type="Gene3D" id="2.40.50.690">
    <property type="match status" value="1"/>
</dbReference>
<dbReference type="Pfam" id="PF00773">
    <property type="entry name" value="RNB"/>
    <property type="match status" value="2"/>
</dbReference>
<gene>
    <name evidence="4" type="ORF">THAOC_33178</name>
</gene>
<evidence type="ECO:0000313" key="5">
    <source>
        <dbReference type="Proteomes" id="UP000266841"/>
    </source>
</evidence>
<dbReference type="InterPro" id="IPR050180">
    <property type="entry name" value="RNR_Ribonuclease"/>
</dbReference>
<accession>K0R7M3</accession>
<dbReference type="OMA" id="GELCANI"/>
<dbReference type="eggNOG" id="KOG2102">
    <property type="taxonomic scope" value="Eukaryota"/>
</dbReference>
<reference evidence="4 5" key="1">
    <citation type="journal article" date="2012" name="Genome Biol.">
        <title>Genome and low-iron response of an oceanic diatom adapted to chronic iron limitation.</title>
        <authorList>
            <person name="Lommer M."/>
            <person name="Specht M."/>
            <person name="Roy A.S."/>
            <person name="Kraemer L."/>
            <person name="Andreson R."/>
            <person name="Gutowska M.A."/>
            <person name="Wolf J."/>
            <person name="Bergner S.V."/>
            <person name="Schilhabel M.B."/>
            <person name="Klostermeier U.C."/>
            <person name="Beiko R.G."/>
            <person name="Rosenstiel P."/>
            <person name="Hippler M."/>
            <person name="Laroche J."/>
        </authorList>
    </citation>
    <scope>NUCLEOTIDE SEQUENCE [LARGE SCALE GENOMIC DNA]</scope>
    <source>
        <strain evidence="4 5">CCMP1005</strain>
    </source>
</reference>
<dbReference type="Proteomes" id="UP000266841">
    <property type="component" value="Unassembled WGS sequence"/>
</dbReference>
<dbReference type="SMART" id="SM00955">
    <property type="entry name" value="RNB"/>
    <property type="match status" value="1"/>
</dbReference>
<evidence type="ECO:0000256" key="1">
    <source>
        <dbReference type="RuleBase" id="RU003901"/>
    </source>
</evidence>
<dbReference type="PANTHER" id="PTHR23355:SF9">
    <property type="entry name" value="DIS3-LIKE EXONUCLEASE 2"/>
    <property type="match status" value="1"/>
</dbReference>
<feature type="compositionally biased region" description="Basic residues" evidence="2">
    <location>
        <begin position="62"/>
        <end position="71"/>
    </location>
</feature>
<dbReference type="GO" id="GO:0003723">
    <property type="term" value="F:RNA binding"/>
    <property type="evidence" value="ECO:0007669"/>
    <property type="project" value="InterPro"/>
</dbReference>
<feature type="compositionally biased region" description="Basic and acidic residues" evidence="2">
    <location>
        <begin position="46"/>
        <end position="61"/>
    </location>
</feature>
<dbReference type="GO" id="GO:0000932">
    <property type="term" value="C:P-body"/>
    <property type="evidence" value="ECO:0007669"/>
    <property type="project" value="TreeGrafter"/>
</dbReference>
<proteinExistence type="inferred from homology"/>
<evidence type="ECO:0000259" key="3">
    <source>
        <dbReference type="SMART" id="SM00955"/>
    </source>
</evidence>
<feature type="compositionally biased region" description="Low complexity" evidence="2">
    <location>
        <begin position="1"/>
        <end position="16"/>
    </location>
</feature>
<feature type="region of interest" description="Disordered" evidence="2">
    <location>
        <begin position="631"/>
        <end position="684"/>
    </location>
</feature>
<dbReference type="OrthoDB" id="372421at2759"/>
<organism evidence="4 5">
    <name type="scientific">Thalassiosira oceanica</name>
    <name type="common">Marine diatom</name>
    <dbReference type="NCBI Taxonomy" id="159749"/>
    <lineage>
        <taxon>Eukaryota</taxon>
        <taxon>Sar</taxon>
        <taxon>Stramenopiles</taxon>
        <taxon>Ochrophyta</taxon>
        <taxon>Bacillariophyta</taxon>
        <taxon>Coscinodiscophyceae</taxon>
        <taxon>Thalassiosirophycidae</taxon>
        <taxon>Thalassiosirales</taxon>
        <taxon>Thalassiosiraceae</taxon>
        <taxon>Thalassiosira</taxon>
    </lineage>
</organism>
<sequence>MSDGADATAGAAAAASQKKKRKSKKSGRKQPAADAEKNSTGPSAKHRSDAKQPGKHLNENKKVHHKGKKKPGPTANGGRQNDRPQKSTDNNNATSERSRSRRKQANFEDYASLASVNARYAANDATLIRGKIRVMPGRNGAAFVSCDRGSQCRDVVIKDESARNRSISGDIVFVELDPVADGVVVEGDTEKRSQSEVTLNDFMSKLDVNERLVVNDTKVERDCRDNQDTVVYEEEEYLIEDSPNASANGDEADERWQDDGVQVSLWDPQVNLRRKSTASRMSSTGTVGRREGSQRSGRVIFVIPPKSTCQAPSEFNPEDERHLTQIPKRIIVGTLTRLPGRGGKDGRVLLTPNDKSLPQFMCPLNTKMDACDDPETKALYRGEYSYGDWRANDKWPPVTRVTKLCQTGNVEDETKALLVENGVDHGEFTPGVLRDVERAVKSGRFYDRKKDSGEMGWRPTKSMLRGRRDYRKTRVFTIDPTTAKDLDDALHITPLPDGRVEIGVHIADVSHFVQPDTDVDAEALKRATTVYLVNGIVPMLPKPLCEIACSLNENVERLAFSCVWKMNMDGTMSKKGDEAGDKDDIWYGRTVIKSCARLDYATAQNIIDRKVATGEDRASLDDKLWSQVAPAHWRSHSRSGSPRRSPHAPGRHGPSQAPIPKWRPRSERDKASVQTRGGWRDSPVSSINPAGELCANISSSLAHLPQANYLVAQRLITHAHGRALLRNHGPPLDNGMQQVVDVSREALGFAIDTTSSSSLQESLSRLSRECDDDLVVQCVTESLMTPMRPAEYIAAGEIDGTEWAHFALNIPYYTHFTSPIRRYPDVIVHRLLQATLEGEEAVEGFPLDQREVHDAADHCNEMRMSAKKAQERSDRVFLSLYLRKNPIESTLGVCLGVGEKTFTVFVPSLGCSTRVFLQEHQDTLNVNAYTDDHGRRKIVVSPKTTTVPGQEVPDQADAAVRRPGWKSLDVKVFTKLEVACTCKVQPPIDVKVRLVGPWLES</sequence>
<protein>
    <recommendedName>
        <fullName evidence="3">RNB domain-containing protein</fullName>
    </recommendedName>
</protein>
<dbReference type="GO" id="GO:0006402">
    <property type="term" value="P:mRNA catabolic process"/>
    <property type="evidence" value="ECO:0007669"/>
    <property type="project" value="TreeGrafter"/>
</dbReference>
<dbReference type="SUPFAM" id="SSF50249">
    <property type="entry name" value="Nucleic acid-binding proteins"/>
    <property type="match status" value="2"/>
</dbReference>
<comment type="caution">
    <text evidence="4">The sequence shown here is derived from an EMBL/GenBank/DDBJ whole genome shotgun (WGS) entry which is preliminary data.</text>
</comment>
<evidence type="ECO:0000313" key="4">
    <source>
        <dbReference type="EMBL" id="EJK48059.1"/>
    </source>
</evidence>
<dbReference type="PANTHER" id="PTHR23355">
    <property type="entry name" value="RIBONUCLEASE"/>
    <property type="match status" value="1"/>
</dbReference>
<comment type="similarity">
    <text evidence="1">Belongs to the RNR ribonuclease family.</text>
</comment>
<keyword evidence="5" id="KW-1185">Reference proteome</keyword>
<dbReference type="AlphaFoldDB" id="K0R7M3"/>
<dbReference type="EMBL" id="AGNL01046325">
    <property type="protein sequence ID" value="EJK48059.1"/>
    <property type="molecule type" value="Genomic_DNA"/>
</dbReference>
<evidence type="ECO:0000256" key="2">
    <source>
        <dbReference type="SAM" id="MobiDB-lite"/>
    </source>
</evidence>
<feature type="compositionally biased region" description="Basic residues" evidence="2">
    <location>
        <begin position="17"/>
        <end position="28"/>
    </location>
</feature>